<accession>A0A9X2C2M3</accession>
<keyword evidence="3" id="KW-1185">Reference proteome</keyword>
<proteinExistence type="predicted"/>
<dbReference type="CDD" id="cd01741">
    <property type="entry name" value="GATase1_1"/>
    <property type="match status" value="1"/>
</dbReference>
<organism evidence="2 3">
    <name type="scientific">Scleromatobacter humisilvae</name>
    <dbReference type="NCBI Taxonomy" id="2897159"/>
    <lineage>
        <taxon>Bacteria</taxon>
        <taxon>Pseudomonadati</taxon>
        <taxon>Pseudomonadota</taxon>
        <taxon>Betaproteobacteria</taxon>
        <taxon>Burkholderiales</taxon>
        <taxon>Sphaerotilaceae</taxon>
        <taxon>Scleromatobacter</taxon>
    </lineage>
</organism>
<dbReference type="EMBL" id="JAJLJH010000010">
    <property type="protein sequence ID" value="MCK9688846.1"/>
    <property type="molecule type" value="Genomic_DNA"/>
</dbReference>
<dbReference type="PROSITE" id="PS51273">
    <property type="entry name" value="GATASE_TYPE_1"/>
    <property type="match status" value="1"/>
</dbReference>
<evidence type="ECO:0000259" key="1">
    <source>
        <dbReference type="Pfam" id="PF00117"/>
    </source>
</evidence>
<dbReference type="PANTHER" id="PTHR42695">
    <property type="entry name" value="GLUTAMINE AMIDOTRANSFERASE YLR126C-RELATED"/>
    <property type="match status" value="1"/>
</dbReference>
<dbReference type="Pfam" id="PF00117">
    <property type="entry name" value="GATase"/>
    <property type="match status" value="1"/>
</dbReference>
<dbReference type="RefSeq" id="WP_275684884.1">
    <property type="nucleotide sequence ID" value="NZ_JAJLJH010000010.1"/>
</dbReference>
<dbReference type="Gene3D" id="3.40.50.880">
    <property type="match status" value="1"/>
</dbReference>
<evidence type="ECO:0000313" key="3">
    <source>
        <dbReference type="Proteomes" id="UP001139353"/>
    </source>
</evidence>
<dbReference type="AlphaFoldDB" id="A0A9X2C2M3"/>
<reference evidence="2" key="1">
    <citation type="submission" date="2021-11" db="EMBL/GenBank/DDBJ databases">
        <title>BS-T2-15 a new species belonging to the Comamonadaceae family isolated from the soil of a French oak forest.</title>
        <authorList>
            <person name="Mieszkin S."/>
            <person name="Alain K."/>
        </authorList>
    </citation>
    <scope>NUCLEOTIDE SEQUENCE</scope>
    <source>
        <strain evidence="2">BS-T2-15</strain>
    </source>
</reference>
<dbReference type="InterPro" id="IPR029062">
    <property type="entry name" value="Class_I_gatase-like"/>
</dbReference>
<dbReference type="SUPFAM" id="SSF52317">
    <property type="entry name" value="Class I glutamine amidotransferase-like"/>
    <property type="match status" value="1"/>
</dbReference>
<dbReference type="PANTHER" id="PTHR42695:SF5">
    <property type="entry name" value="GLUTAMINE AMIDOTRANSFERASE YLR126C-RELATED"/>
    <property type="match status" value="1"/>
</dbReference>
<sequence length="246" mass="27175">MRSPIPDSTLNVCILDNDNLDPAVADTYVSYGAMTEKMFAAAGVPWRFERFNTTRGEYPDSFDAYDAVLLTGSKADSFSDEPWVRTLRERTTELLRQRKKLLGICFGHQLIAHCLGADVGRATQGWGMGRMNYEWLGATPLKPAAVDASLNLLASHQDQVRSLPEGATLLARSAFCPIAAYSVDDHVFCIQPHPEFVEDYSAWILSKRPESVSADRRASVRADMALPHDGLGVARFMRTFIEGAGT</sequence>
<gene>
    <name evidence="2" type="ORF">LPC04_24290</name>
</gene>
<name>A0A9X2C2M3_9BURK</name>
<feature type="domain" description="Glutamine amidotransferase" evidence="1">
    <location>
        <begin position="24"/>
        <end position="197"/>
    </location>
</feature>
<dbReference type="Proteomes" id="UP001139353">
    <property type="component" value="Unassembled WGS sequence"/>
</dbReference>
<evidence type="ECO:0000313" key="2">
    <source>
        <dbReference type="EMBL" id="MCK9688846.1"/>
    </source>
</evidence>
<comment type="caution">
    <text evidence="2">The sequence shown here is derived from an EMBL/GenBank/DDBJ whole genome shotgun (WGS) entry which is preliminary data.</text>
</comment>
<dbReference type="InterPro" id="IPR017926">
    <property type="entry name" value="GATASE"/>
</dbReference>
<dbReference type="GO" id="GO:0005829">
    <property type="term" value="C:cytosol"/>
    <property type="evidence" value="ECO:0007669"/>
    <property type="project" value="TreeGrafter"/>
</dbReference>
<dbReference type="InterPro" id="IPR044992">
    <property type="entry name" value="ChyE-like"/>
</dbReference>
<protein>
    <submittedName>
        <fullName evidence="2">Amidotransferase</fullName>
    </submittedName>
</protein>